<reference evidence="2 3" key="1">
    <citation type="submission" date="2023-03" db="EMBL/GenBank/DDBJ databases">
        <title>Draft genome sequence of type strain Streptomyces ferralitis JCM 14344.</title>
        <authorList>
            <person name="Klaysubun C."/>
            <person name="Duangmal K."/>
        </authorList>
    </citation>
    <scope>NUCLEOTIDE SEQUENCE [LARGE SCALE GENOMIC DNA]</scope>
    <source>
        <strain evidence="2 3">JCM 14344</strain>
    </source>
</reference>
<protein>
    <submittedName>
        <fullName evidence="2">IPT/TIG domain-containing protein</fullName>
    </submittedName>
</protein>
<dbReference type="EMBL" id="JARHTQ010000079">
    <property type="protein sequence ID" value="MDF2261619.1"/>
    <property type="molecule type" value="Genomic_DNA"/>
</dbReference>
<comment type="caution">
    <text evidence="2">The sequence shown here is derived from an EMBL/GenBank/DDBJ whole genome shotgun (WGS) entry which is preliminary data.</text>
</comment>
<evidence type="ECO:0000259" key="1">
    <source>
        <dbReference type="Pfam" id="PF01833"/>
    </source>
</evidence>
<dbReference type="Proteomes" id="UP001220022">
    <property type="component" value="Unassembled WGS sequence"/>
</dbReference>
<organism evidence="2 3">
    <name type="scientific">Streptantibioticus ferralitis</name>
    <dbReference type="NCBI Taxonomy" id="236510"/>
    <lineage>
        <taxon>Bacteria</taxon>
        <taxon>Bacillati</taxon>
        <taxon>Actinomycetota</taxon>
        <taxon>Actinomycetes</taxon>
        <taxon>Kitasatosporales</taxon>
        <taxon>Streptomycetaceae</taxon>
        <taxon>Streptantibioticus</taxon>
    </lineage>
</organism>
<keyword evidence="3" id="KW-1185">Reference proteome</keyword>
<dbReference type="InterPro" id="IPR014756">
    <property type="entry name" value="Ig_E-set"/>
</dbReference>
<name>A0ABT5ZCS1_9ACTN</name>
<feature type="domain" description="IPT/TIG" evidence="1">
    <location>
        <begin position="92"/>
        <end position="127"/>
    </location>
</feature>
<dbReference type="RefSeq" id="WP_275823441.1">
    <property type="nucleotide sequence ID" value="NZ_BAAANM010000080.1"/>
</dbReference>
<evidence type="ECO:0000313" key="2">
    <source>
        <dbReference type="EMBL" id="MDF2261619.1"/>
    </source>
</evidence>
<dbReference type="Pfam" id="PF01833">
    <property type="entry name" value="TIG"/>
    <property type="match status" value="1"/>
</dbReference>
<dbReference type="InterPro" id="IPR013783">
    <property type="entry name" value="Ig-like_fold"/>
</dbReference>
<dbReference type="InterPro" id="IPR002909">
    <property type="entry name" value="IPT_dom"/>
</dbReference>
<dbReference type="Gene3D" id="2.60.40.10">
    <property type="entry name" value="Immunoglobulins"/>
    <property type="match status" value="2"/>
</dbReference>
<gene>
    <name evidence="2" type="ORF">P2L57_39715</name>
</gene>
<dbReference type="SUPFAM" id="SSF81296">
    <property type="entry name" value="E set domains"/>
    <property type="match status" value="2"/>
</dbReference>
<evidence type="ECO:0000313" key="3">
    <source>
        <dbReference type="Proteomes" id="UP001220022"/>
    </source>
</evidence>
<sequence length="127" mass="12825">MPLPVVSNIVPGFAILPTPVVIFGSNLLGARSARFGPNPGTILLDVGFLLLVVPPPGCGTVDVTVTTAGGTSAVTPSTRFTYLGPCPEPVPPTVTSVLPNRGPDQGGQQVAITGTGFVPGKTQVFFG</sequence>
<accession>A0ABT5ZCS1</accession>
<proteinExistence type="predicted"/>